<dbReference type="Pfam" id="PF00005">
    <property type="entry name" value="ABC_tran"/>
    <property type="match status" value="1"/>
</dbReference>
<keyword evidence="4" id="KW-0410">Iron transport</keyword>
<keyword evidence="9" id="KW-0472">Membrane</keyword>
<gene>
    <name evidence="11" type="ORF">SAMN05892877_113125</name>
</gene>
<evidence type="ECO:0000256" key="3">
    <source>
        <dbReference type="ARBA" id="ARBA00022475"/>
    </source>
</evidence>
<dbReference type="InterPro" id="IPR003593">
    <property type="entry name" value="AAA+_ATPase"/>
</dbReference>
<dbReference type="InterPro" id="IPR017871">
    <property type="entry name" value="ABC_transporter-like_CS"/>
</dbReference>
<dbReference type="Gene3D" id="3.40.50.300">
    <property type="entry name" value="P-loop containing nucleotide triphosphate hydrolases"/>
    <property type="match status" value="1"/>
</dbReference>
<dbReference type="PANTHER" id="PTHR42781">
    <property type="entry name" value="SPERMIDINE/PUTRESCINE IMPORT ATP-BINDING PROTEIN POTA"/>
    <property type="match status" value="1"/>
</dbReference>
<keyword evidence="6 11" id="KW-0067">ATP-binding</keyword>
<reference evidence="11 12" key="1">
    <citation type="submission" date="2017-08" db="EMBL/GenBank/DDBJ databases">
        <authorList>
            <person name="de Groot N.N."/>
        </authorList>
    </citation>
    <scope>NUCLEOTIDE SEQUENCE [LARGE SCALE GENOMIC DNA]</scope>
    <source>
        <strain evidence="11 12">JC85</strain>
    </source>
</reference>
<evidence type="ECO:0000313" key="11">
    <source>
        <dbReference type="EMBL" id="SOC44848.1"/>
    </source>
</evidence>
<dbReference type="InterPro" id="IPR003439">
    <property type="entry name" value="ABC_transporter-like_ATP-bd"/>
</dbReference>
<evidence type="ECO:0000256" key="6">
    <source>
        <dbReference type="ARBA" id="ARBA00022840"/>
    </source>
</evidence>
<evidence type="ECO:0000256" key="7">
    <source>
        <dbReference type="ARBA" id="ARBA00023004"/>
    </source>
</evidence>
<evidence type="ECO:0000256" key="1">
    <source>
        <dbReference type="ARBA" id="ARBA00005417"/>
    </source>
</evidence>
<keyword evidence="7" id="KW-0408">Iron</keyword>
<evidence type="ECO:0000256" key="5">
    <source>
        <dbReference type="ARBA" id="ARBA00022741"/>
    </source>
</evidence>
<dbReference type="SMART" id="SM00382">
    <property type="entry name" value="AAA"/>
    <property type="match status" value="1"/>
</dbReference>
<dbReference type="InterPro" id="IPR050093">
    <property type="entry name" value="ABC_SmlMolc_Importer"/>
</dbReference>
<dbReference type="EMBL" id="OBQD01000013">
    <property type="protein sequence ID" value="SOC44848.1"/>
    <property type="molecule type" value="Genomic_DNA"/>
</dbReference>
<accession>A0A285UTZ6</accession>
<dbReference type="SUPFAM" id="SSF52540">
    <property type="entry name" value="P-loop containing nucleoside triphosphate hydrolases"/>
    <property type="match status" value="1"/>
</dbReference>
<dbReference type="AlphaFoldDB" id="A0A285UTZ6"/>
<dbReference type="GO" id="GO:0005524">
    <property type="term" value="F:ATP binding"/>
    <property type="evidence" value="ECO:0007669"/>
    <property type="project" value="UniProtKB-KW"/>
</dbReference>
<comment type="similarity">
    <text evidence="1">Belongs to the ABC transporter superfamily.</text>
</comment>
<dbReference type="CDD" id="cd03259">
    <property type="entry name" value="ABC_Carb_Solutes_like"/>
    <property type="match status" value="1"/>
</dbReference>
<dbReference type="PROSITE" id="PS50893">
    <property type="entry name" value="ABC_TRANSPORTER_2"/>
    <property type="match status" value="1"/>
</dbReference>
<keyword evidence="8" id="KW-0406">Ion transport</keyword>
<protein>
    <submittedName>
        <fullName evidence="11">Iron(III) transport system ATP-binding protein</fullName>
    </submittedName>
</protein>
<evidence type="ECO:0000259" key="10">
    <source>
        <dbReference type="PROSITE" id="PS50893"/>
    </source>
</evidence>
<keyword evidence="5" id="KW-0547">Nucleotide-binding</keyword>
<evidence type="ECO:0000256" key="4">
    <source>
        <dbReference type="ARBA" id="ARBA00022496"/>
    </source>
</evidence>
<proteinExistence type="inferred from homology"/>
<feature type="domain" description="ABC transporter" evidence="10">
    <location>
        <begin position="10"/>
        <end position="242"/>
    </location>
</feature>
<dbReference type="RefSeq" id="WP_097141651.1">
    <property type="nucleotide sequence ID" value="NZ_OBQD01000013.1"/>
</dbReference>
<dbReference type="InterPro" id="IPR027417">
    <property type="entry name" value="P-loop_NTPase"/>
</dbReference>
<dbReference type="Proteomes" id="UP000219167">
    <property type="component" value="Unassembled WGS sequence"/>
</dbReference>
<keyword evidence="12" id="KW-1185">Reference proteome</keyword>
<keyword evidence="3" id="KW-1003">Cell membrane</keyword>
<dbReference type="InterPro" id="IPR015853">
    <property type="entry name" value="ABC_transpr_FbpC"/>
</dbReference>
<evidence type="ECO:0000256" key="9">
    <source>
        <dbReference type="ARBA" id="ARBA00023136"/>
    </source>
</evidence>
<evidence type="ECO:0000256" key="2">
    <source>
        <dbReference type="ARBA" id="ARBA00022448"/>
    </source>
</evidence>
<keyword evidence="2" id="KW-0813">Transport</keyword>
<evidence type="ECO:0000313" key="12">
    <source>
        <dbReference type="Proteomes" id="UP000219167"/>
    </source>
</evidence>
<dbReference type="PROSITE" id="PS00211">
    <property type="entry name" value="ABC_TRANSPORTER_1"/>
    <property type="match status" value="1"/>
</dbReference>
<dbReference type="GO" id="GO:0016887">
    <property type="term" value="F:ATP hydrolysis activity"/>
    <property type="evidence" value="ECO:0007669"/>
    <property type="project" value="InterPro"/>
</dbReference>
<dbReference type="GO" id="GO:0015697">
    <property type="term" value="P:quaternary ammonium group transport"/>
    <property type="evidence" value="ECO:0007669"/>
    <property type="project" value="UniProtKB-ARBA"/>
</dbReference>
<name>A0A285UTZ6_9HYPH</name>
<sequence length="348" mass="38605">MSQNCEELALRLQDVSRSFQDTLAVSGISLDIRRGEVVSLVGHSGCGKSTLLRIVAGVETADSGRIFLGDRQVNGPRTFVEPEARNIGFVFQDYALFPHLTARDNIFFGLKRLPRQEAEARFAEVVERVGIQHLIHRFPHTLSGGEQQRVALARALAPRPAIVLMDEPFSNLDQGLRERVRTETLALLKSLDTTAIMVTHDPQEALSAGDRVVLMRSGRIVQEGSAYDLHDRPNSAYAAEFFCAFNKVPGVYRDGRLTTAIGTFSQQLDLRPDSAATLFIRPQSIAVSPDDGDLPARVEQRIFHGEIEQLVLRVQGLEAPLKVRTMERLPDGVSDVRISVQPDRVLTF</sequence>
<dbReference type="GO" id="GO:0016020">
    <property type="term" value="C:membrane"/>
    <property type="evidence" value="ECO:0007669"/>
    <property type="project" value="InterPro"/>
</dbReference>
<dbReference type="FunFam" id="3.40.50.300:FF:000425">
    <property type="entry name" value="Probable ABC transporter, ATP-binding subunit"/>
    <property type="match status" value="1"/>
</dbReference>
<dbReference type="GO" id="GO:0015408">
    <property type="term" value="F:ABC-type ferric iron transporter activity"/>
    <property type="evidence" value="ECO:0007669"/>
    <property type="project" value="InterPro"/>
</dbReference>
<evidence type="ECO:0000256" key="8">
    <source>
        <dbReference type="ARBA" id="ARBA00023065"/>
    </source>
</evidence>
<dbReference type="PANTHER" id="PTHR42781:SF4">
    <property type="entry name" value="SPERMIDINE_PUTRESCINE IMPORT ATP-BINDING PROTEIN POTA"/>
    <property type="match status" value="1"/>
</dbReference>
<dbReference type="OrthoDB" id="9802264at2"/>
<dbReference type="InterPro" id="IPR008995">
    <property type="entry name" value="Mo/tungstate-bd_C_term_dom"/>
</dbReference>
<dbReference type="SUPFAM" id="SSF50331">
    <property type="entry name" value="MOP-like"/>
    <property type="match status" value="1"/>
</dbReference>
<organism evidence="11 12">
    <name type="scientific">Rhizobium subbaraonis</name>
    <dbReference type="NCBI Taxonomy" id="908946"/>
    <lineage>
        <taxon>Bacteria</taxon>
        <taxon>Pseudomonadati</taxon>
        <taxon>Pseudomonadota</taxon>
        <taxon>Alphaproteobacteria</taxon>
        <taxon>Hyphomicrobiales</taxon>
        <taxon>Rhizobiaceae</taxon>
        <taxon>Rhizobium/Agrobacterium group</taxon>
        <taxon>Rhizobium</taxon>
    </lineage>
</organism>